<dbReference type="Proteomes" id="UP000266177">
    <property type="component" value="Unassembled WGS sequence"/>
</dbReference>
<evidence type="ECO:0000259" key="1">
    <source>
        <dbReference type="Pfam" id="PF20250"/>
    </source>
</evidence>
<sequence length="468" mass="51227">MSTAVALEDYVEVTISEDKLYGYIEFAKFEPTFQCTAEQLETLLHSNNIRFGIQTRVLQEIASNPQAFARGATMIAHGKAPVDGEDGSVRLLVRTGKQEHKPVEQEDGTVDLKEVKQLDNVRKGQMIAQRIPPTDGIPGISVTGDPIKSKRGRDARFKIGKNVVVDPEERAIYSAIDGLVSLTDRDKLNVFPVYEVNGDVDYRIGNIDFIGTIVIRGNVLTGFRIKASGDIRVYGGVEGAQIEADGCVEISGGIIAGNKGYVKAGTHVKCTFVQEANVYAATDVMVTQSIMHATIRAGKQVICQGTKGLIVGGLIQAGEKVIARTIGNSMSTATTIEVGVQPELRNELMELRHNFKTSMDNLEKTEKALRILDQMASAGQLSGDKLAMRIKLTSTKKQAVEQQSDMRERMFEIEKMLEETASASVVVFNVIYGGAKIVIGRNTRYVKDAAKRVSFRMHDGDITMSSYL</sequence>
<accession>A0A3A3GF03</accession>
<organism evidence="2 3">
    <name type="scientific">Paenibacillus thiaminolyticus</name>
    <name type="common">Bacillus thiaminolyticus</name>
    <dbReference type="NCBI Taxonomy" id="49283"/>
    <lineage>
        <taxon>Bacteria</taxon>
        <taxon>Bacillati</taxon>
        <taxon>Bacillota</taxon>
        <taxon>Bacilli</taxon>
        <taxon>Bacillales</taxon>
        <taxon>Paenibacillaceae</taxon>
        <taxon>Paenibacillus</taxon>
    </lineage>
</organism>
<dbReference type="InterPro" id="IPR005646">
    <property type="entry name" value="FapA"/>
</dbReference>
<gene>
    <name evidence="2" type="ORF">DQX05_18165</name>
</gene>
<dbReference type="EMBL" id="QYZD01000017">
    <property type="protein sequence ID" value="RJG22316.1"/>
    <property type="molecule type" value="Genomic_DNA"/>
</dbReference>
<dbReference type="PANTHER" id="PTHR38032:SF1">
    <property type="entry name" value="RNA-BINDING PROTEIN KHPB N-TERMINAL DOMAIN-CONTAINING PROTEIN"/>
    <property type="match status" value="1"/>
</dbReference>
<dbReference type="RefSeq" id="WP_119794925.1">
    <property type="nucleotide sequence ID" value="NZ_QYZD01000017.1"/>
</dbReference>
<reference evidence="2 3" key="1">
    <citation type="submission" date="2018-09" db="EMBL/GenBank/DDBJ databases">
        <title>Paenibacillus SK2017-BO5.</title>
        <authorList>
            <person name="Piskunova J.V."/>
            <person name="Dubiley S.A."/>
            <person name="Severinov K.V."/>
        </authorList>
    </citation>
    <scope>NUCLEOTIDE SEQUENCE [LARGE SCALE GENOMIC DNA]</scope>
    <source>
        <strain evidence="2 3">BO5</strain>
    </source>
</reference>
<dbReference type="OrthoDB" id="9816426at2"/>
<dbReference type="AlphaFoldDB" id="A0A3A3GF03"/>
<dbReference type="PANTHER" id="PTHR38032">
    <property type="entry name" value="POLYMERASE-RELATED"/>
    <property type="match status" value="1"/>
</dbReference>
<dbReference type="Pfam" id="PF03961">
    <property type="entry name" value="FapA"/>
    <property type="match status" value="1"/>
</dbReference>
<comment type="caution">
    <text evidence="2">The sequence shown here is derived from an EMBL/GenBank/DDBJ whole genome shotgun (WGS) entry which is preliminary data.</text>
</comment>
<dbReference type="Pfam" id="PF20250">
    <property type="entry name" value="FapA_N"/>
    <property type="match status" value="1"/>
</dbReference>
<proteinExistence type="predicted"/>
<dbReference type="InterPro" id="IPR046866">
    <property type="entry name" value="FapA_N"/>
</dbReference>
<name>A0A3A3GF03_PANTH</name>
<dbReference type="InterPro" id="IPR046865">
    <property type="entry name" value="FapA_b_solenoid"/>
</dbReference>
<evidence type="ECO:0000313" key="2">
    <source>
        <dbReference type="EMBL" id="RJG22316.1"/>
    </source>
</evidence>
<feature type="domain" description="Flagellar Assembly Protein A N-terminal region" evidence="1">
    <location>
        <begin position="11"/>
        <end position="184"/>
    </location>
</feature>
<protein>
    <submittedName>
        <fullName evidence="2">DUF342 domain-containing protein</fullName>
    </submittedName>
</protein>
<evidence type="ECO:0000313" key="3">
    <source>
        <dbReference type="Proteomes" id="UP000266177"/>
    </source>
</evidence>